<protein>
    <submittedName>
        <fullName evidence="1">Uncharacterized protein</fullName>
    </submittedName>
</protein>
<organism evidence="1">
    <name type="scientific">Amphimedon queenslandica</name>
    <name type="common">Sponge</name>
    <dbReference type="NCBI Taxonomy" id="400682"/>
    <lineage>
        <taxon>Eukaryota</taxon>
        <taxon>Metazoa</taxon>
        <taxon>Porifera</taxon>
        <taxon>Demospongiae</taxon>
        <taxon>Heteroscleromorpha</taxon>
        <taxon>Haplosclerida</taxon>
        <taxon>Niphatidae</taxon>
        <taxon>Amphimedon</taxon>
    </lineage>
</organism>
<proteinExistence type="predicted"/>
<accession>A0A1X7SRC8</accession>
<evidence type="ECO:0000313" key="1">
    <source>
        <dbReference type="EnsemblMetazoa" id="Aqu2.1.04691_001"/>
    </source>
</evidence>
<sequence>MEWKELTNIPDSVTDRHYHSLSVWNETQTTHWIIEFGGERDNGSRISDTRFIEI</sequence>
<name>A0A1X7SRC8_AMPQE</name>
<dbReference type="AlphaFoldDB" id="A0A1X7SRC8"/>
<reference evidence="1" key="1">
    <citation type="submission" date="2017-05" db="UniProtKB">
        <authorList>
            <consortium name="EnsemblMetazoa"/>
        </authorList>
    </citation>
    <scope>IDENTIFICATION</scope>
</reference>
<dbReference type="EnsemblMetazoa" id="Aqu2.1.04691_001">
    <property type="protein sequence ID" value="Aqu2.1.04691_001"/>
    <property type="gene ID" value="Aqu2.1.04691"/>
</dbReference>
<dbReference type="InParanoid" id="A0A1X7SRC8"/>